<dbReference type="InterPro" id="IPR041347">
    <property type="entry name" value="MftR_C"/>
</dbReference>
<keyword evidence="1" id="KW-0805">Transcription regulation</keyword>
<dbReference type="PROSITE" id="PS50977">
    <property type="entry name" value="HTH_TETR_2"/>
    <property type="match status" value="1"/>
</dbReference>
<evidence type="ECO:0000256" key="4">
    <source>
        <dbReference type="PROSITE-ProRule" id="PRU00335"/>
    </source>
</evidence>
<dbReference type="InterPro" id="IPR009057">
    <property type="entry name" value="Homeodomain-like_sf"/>
</dbReference>
<protein>
    <submittedName>
        <fullName evidence="6">TetR/AcrR family transcriptional regulator</fullName>
    </submittedName>
</protein>
<name>A0ABU8T823_9PSEU</name>
<evidence type="ECO:0000256" key="2">
    <source>
        <dbReference type="ARBA" id="ARBA00023125"/>
    </source>
</evidence>
<dbReference type="SUPFAM" id="SSF46689">
    <property type="entry name" value="Homeodomain-like"/>
    <property type="match status" value="1"/>
</dbReference>
<evidence type="ECO:0000256" key="1">
    <source>
        <dbReference type="ARBA" id="ARBA00023015"/>
    </source>
</evidence>
<evidence type="ECO:0000256" key="3">
    <source>
        <dbReference type="ARBA" id="ARBA00023163"/>
    </source>
</evidence>
<sequence length="209" mass="22440">MIGEVLTDQEARCHGLRARKKMRTRQALRAAALERARAQGPDAFTVEEICADVDVAPRTFFNHFPSKDAVLFDWDAGSLEELAAEVRDRPETAPLAAATAVLGEVAEALTTSPIWHGQLELLRTHPELSARIAHVGRTVEQTVARALAERDGAPVPGVTHLVAAAGAMAVLQVTVSAWLGDPHGRDARRVHDEVLATARDAFAALPARG</sequence>
<feature type="domain" description="HTH tetR-type" evidence="5">
    <location>
        <begin position="22"/>
        <end position="82"/>
    </location>
</feature>
<accession>A0ABU8T823</accession>
<organism evidence="6 7">
    <name type="scientific">Pseudonocardia spirodelae</name>
    <dbReference type="NCBI Taxonomy" id="3133431"/>
    <lineage>
        <taxon>Bacteria</taxon>
        <taxon>Bacillati</taxon>
        <taxon>Actinomycetota</taxon>
        <taxon>Actinomycetes</taxon>
        <taxon>Pseudonocardiales</taxon>
        <taxon>Pseudonocardiaceae</taxon>
        <taxon>Pseudonocardia</taxon>
    </lineage>
</organism>
<evidence type="ECO:0000313" key="7">
    <source>
        <dbReference type="Proteomes" id="UP001364211"/>
    </source>
</evidence>
<dbReference type="InterPro" id="IPR001647">
    <property type="entry name" value="HTH_TetR"/>
</dbReference>
<evidence type="ECO:0000313" key="6">
    <source>
        <dbReference type="EMBL" id="MEJ8280087.1"/>
    </source>
</evidence>
<dbReference type="Proteomes" id="UP001364211">
    <property type="component" value="Unassembled WGS sequence"/>
</dbReference>
<dbReference type="Pfam" id="PF17754">
    <property type="entry name" value="TetR_C_14"/>
    <property type="match status" value="1"/>
</dbReference>
<feature type="DNA-binding region" description="H-T-H motif" evidence="4">
    <location>
        <begin position="45"/>
        <end position="64"/>
    </location>
</feature>
<evidence type="ECO:0000259" key="5">
    <source>
        <dbReference type="PROSITE" id="PS50977"/>
    </source>
</evidence>
<reference evidence="6 7" key="1">
    <citation type="submission" date="2024-03" db="EMBL/GenBank/DDBJ databases">
        <title>Draft genome sequence of Pseudonocardia sp. DW16-2.</title>
        <authorList>
            <person name="Duangmal K."/>
        </authorList>
    </citation>
    <scope>NUCLEOTIDE SEQUENCE [LARGE SCALE GENOMIC DNA]</scope>
    <source>
        <strain evidence="6 7">DW16-2</strain>
    </source>
</reference>
<dbReference type="Gene3D" id="1.10.10.60">
    <property type="entry name" value="Homeodomain-like"/>
    <property type="match status" value="1"/>
</dbReference>
<keyword evidence="2 4" id="KW-0238">DNA-binding</keyword>
<dbReference type="InterPro" id="IPR023772">
    <property type="entry name" value="DNA-bd_HTH_TetR-type_CS"/>
</dbReference>
<keyword evidence="3" id="KW-0804">Transcription</keyword>
<dbReference type="Pfam" id="PF00440">
    <property type="entry name" value="TetR_N"/>
    <property type="match status" value="1"/>
</dbReference>
<dbReference type="Gene3D" id="1.10.357.10">
    <property type="entry name" value="Tetracycline Repressor, domain 2"/>
    <property type="match status" value="1"/>
</dbReference>
<proteinExistence type="predicted"/>
<dbReference type="PROSITE" id="PS01081">
    <property type="entry name" value="HTH_TETR_1"/>
    <property type="match status" value="1"/>
</dbReference>
<dbReference type="PANTHER" id="PTHR30055">
    <property type="entry name" value="HTH-TYPE TRANSCRIPTIONAL REGULATOR RUTR"/>
    <property type="match status" value="1"/>
</dbReference>
<dbReference type="PANTHER" id="PTHR30055:SF238">
    <property type="entry name" value="MYCOFACTOCIN BIOSYNTHESIS TRANSCRIPTIONAL REGULATOR MFTR-RELATED"/>
    <property type="match status" value="1"/>
</dbReference>
<dbReference type="EMBL" id="JBBJUP010000010">
    <property type="protein sequence ID" value="MEJ8280087.1"/>
    <property type="molecule type" value="Genomic_DNA"/>
</dbReference>
<dbReference type="InterPro" id="IPR050109">
    <property type="entry name" value="HTH-type_TetR-like_transc_reg"/>
</dbReference>
<gene>
    <name evidence="6" type="ORF">WJX68_14165</name>
</gene>
<keyword evidence="7" id="KW-1185">Reference proteome</keyword>
<comment type="caution">
    <text evidence="6">The sequence shown here is derived from an EMBL/GenBank/DDBJ whole genome shotgun (WGS) entry which is preliminary data.</text>
</comment>
<dbReference type="RefSeq" id="WP_340290842.1">
    <property type="nucleotide sequence ID" value="NZ_JBBJUP010000010.1"/>
</dbReference>